<reference evidence="2 3" key="1">
    <citation type="journal article" date="2018" name="Nat. Ecol. Evol.">
        <title>Shark genomes provide insights into elasmobranch evolution and the origin of vertebrates.</title>
        <authorList>
            <person name="Hara Y"/>
            <person name="Yamaguchi K"/>
            <person name="Onimaru K"/>
            <person name="Kadota M"/>
            <person name="Koyanagi M"/>
            <person name="Keeley SD"/>
            <person name="Tatsumi K"/>
            <person name="Tanaka K"/>
            <person name="Motone F"/>
            <person name="Kageyama Y"/>
            <person name="Nozu R"/>
            <person name="Adachi N"/>
            <person name="Nishimura O"/>
            <person name="Nakagawa R"/>
            <person name="Tanegashima C"/>
            <person name="Kiyatake I"/>
            <person name="Matsumoto R"/>
            <person name="Murakumo K"/>
            <person name="Nishida K"/>
            <person name="Terakita A"/>
            <person name="Kuratani S"/>
            <person name="Sato K"/>
            <person name="Hyodo S Kuraku.S."/>
        </authorList>
    </citation>
    <scope>NUCLEOTIDE SEQUENCE [LARGE SCALE GENOMIC DNA]</scope>
</reference>
<accession>A0A401Q0T9</accession>
<feature type="region of interest" description="Disordered" evidence="1">
    <location>
        <begin position="12"/>
        <end position="39"/>
    </location>
</feature>
<organism evidence="2 3">
    <name type="scientific">Scyliorhinus torazame</name>
    <name type="common">Cloudy catshark</name>
    <name type="synonym">Catulus torazame</name>
    <dbReference type="NCBI Taxonomy" id="75743"/>
    <lineage>
        <taxon>Eukaryota</taxon>
        <taxon>Metazoa</taxon>
        <taxon>Chordata</taxon>
        <taxon>Craniata</taxon>
        <taxon>Vertebrata</taxon>
        <taxon>Chondrichthyes</taxon>
        <taxon>Elasmobranchii</taxon>
        <taxon>Galeomorphii</taxon>
        <taxon>Galeoidea</taxon>
        <taxon>Carcharhiniformes</taxon>
        <taxon>Scyliorhinidae</taxon>
        <taxon>Scyliorhinus</taxon>
    </lineage>
</organism>
<protein>
    <submittedName>
        <fullName evidence="2">Uncharacterized protein</fullName>
    </submittedName>
</protein>
<dbReference type="Proteomes" id="UP000288216">
    <property type="component" value="Unassembled WGS sequence"/>
</dbReference>
<name>A0A401Q0T9_SCYTO</name>
<evidence type="ECO:0000313" key="3">
    <source>
        <dbReference type="Proteomes" id="UP000288216"/>
    </source>
</evidence>
<evidence type="ECO:0000256" key="1">
    <source>
        <dbReference type="SAM" id="MobiDB-lite"/>
    </source>
</evidence>
<proteinExistence type="predicted"/>
<evidence type="ECO:0000313" key="2">
    <source>
        <dbReference type="EMBL" id="GCB79002.1"/>
    </source>
</evidence>
<dbReference type="EMBL" id="BFAA01009275">
    <property type="protein sequence ID" value="GCB79002.1"/>
    <property type="molecule type" value="Genomic_DNA"/>
</dbReference>
<comment type="caution">
    <text evidence="2">The sequence shown here is derived from an EMBL/GenBank/DDBJ whole genome shotgun (WGS) entry which is preliminary data.</text>
</comment>
<feature type="compositionally biased region" description="Acidic residues" evidence="1">
    <location>
        <begin position="12"/>
        <end position="34"/>
    </location>
</feature>
<keyword evidence="3" id="KW-1185">Reference proteome</keyword>
<dbReference type="AlphaFoldDB" id="A0A401Q0T9"/>
<gene>
    <name evidence="2" type="ORF">scyTo_0015922</name>
</gene>
<sequence>MLLFLFQVAEEEVGEAEADPQSEEADAQMEDADTQTEQTQVLVEETGPQIEVGGEAGSPKTVENGEAGQEVEELHYACIVFSKPSASDEIVGRRDSTQYAQIKPQ</sequence>